<dbReference type="GO" id="GO:0008270">
    <property type="term" value="F:zinc ion binding"/>
    <property type="evidence" value="ECO:0007669"/>
    <property type="project" value="InterPro"/>
</dbReference>
<dbReference type="InterPro" id="IPR038438">
    <property type="entry name" value="PepN_Ig-like_sf"/>
</dbReference>
<dbReference type="PANTHER" id="PTHR46322:SF1">
    <property type="entry name" value="PUROMYCIN-SENSITIVE AMINOPEPTIDASE"/>
    <property type="match status" value="1"/>
</dbReference>
<evidence type="ECO:0000259" key="15">
    <source>
        <dbReference type="Pfam" id="PF11940"/>
    </source>
</evidence>
<dbReference type="PANTHER" id="PTHR46322">
    <property type="entry name" value="PUROMYCIN-SENSITIVE AMINOPEPTIDASE"/>
    <property type="match status" value="1"/>
</dbReference>
<dbReference type="FunFam" id="2.60.40.1730:FF:000005">
    <property type="entry name" value="Aminopeptidase N"/>
    <property type="match status" value="1"/>
</dbReference>
<evidence type="ECO:0000256" key="3">
    <source>
        <dbReference type="ARBA" id="ARBA00010136"/>
    </source>
</evidence>
<evidence type="ECO:0000256" key="10">
    <source>
        <dbReference type="ARBA" id="ARBA00022833"/>
    </source>
</evidence>
<dbReference type="FunFam" id="2.60.40.1840:FF:000001">
    <property type="entry name" value="Aminopeptidase N"/>
    <property type="match status" value="1"/>
</dbReference>
<dbReference type="InterPro" id="IPR001930">
    <property type="entry name" value="Peptidase_M1"/>
</dbReference>
<dbReference type="EC" id="3.4.11.2" evidence="4 13"/>
<feature type="domain" description="Peptidase M1 alanyl aminopeptidase C-terminal" evidence="16">
    <location>
        <begin position="563"/>
        <end position="888"/>
    </location>
</feature>
<dbReference type="InterPro" id="IPR035414">
    <property type="entry name" value="Peptidase_M1_pepN_Ig-like"/>
</dbReference>
<dbReference type="CDD" id="cd09600">
    <property type="entry name" value="M1_APN"/>
    <property type="match status" value="1"/>
</dbReference>
<keyword evidence="19" id="KW-1185">Reference proteome</keyword>
<dbReference type="Pfam" id="PF01433">
    <property type="entry name" value="Peptidase_M1"/>
    <property type="match status" value="1"/>
</dbReference>
<protein>
    <recommendedName>
        <fullName evidence="5 13">Aminopeptidase N</fullName>
        <ecNumber evidence="4 13">3.4.11.2</ecNumber>
    </recommendedName>
</protein>
<dbReference type="FunFam" id="3.30.2010.30:FF:000002">
    <property type="entry name" value="Putative aminopeptidase N"/>
    <property type="match status" value="1"/>
</dbReference>
<dbReference type="NCBIfam" id="TIGR02414">
    <property type="entry name" value="pepN_proteo"/>
    <property type="match status" value="1"/>
</dbReference>
<dbReference type="RefSeq" id="WP_210799807.1">
    <property type="nucleotide sequence ID" value="NZ_JAGQDE010000001.1"/>
</dbReference>
<evidence type="ECO:0000256" key="7">
    <source>
        <dbReference type="ARBA" id="ARBA00022670"/>
    </source>
</evidence>
<dbReference type="InterPro" id="IPR042097">
    <property type="entry name" value="Aminopeptidase_N-like_N_sf"/>
</dbReference>
<organism evidence="18 19">
    <name type="scientific">Ideonella aquatica</name>
    <dbReference type="NCBI Taxonomy" id="2824119"/>
    <lineage>
        <taxon>Bacteria</taxon>
        <taxon>Pseudomonadati</taxon>
        <taxon>Pseudomonadota</taxon>
        <taxon>Betaproteobacteria</taxon>
        <taxon>Burkholderiales</taxon>
        <taxon>Sphaerotilaceae</taxon>
        <taxon>Ideonella</taxon>
    </lineage>
</organism>
<dbReference type="InterPro" id="IPR014782">
    <property type="entry name" value="Peptidase_M1_dom"/>
</dbReference>
<dbReference type="Pfam" id="PF17900">
    <property type="entry name" value="Peptidase_M1_N"/>
    <property type="match status" value="1"/>
</dbReference>
<comment type="cofactor">
    <cofactor evidence="2">
        <name>Zn(2+)</name>
        <dbReference type="ChEBI" id="CHEBI:29105"/>
    </cofactor>
</comment>
<keyword evidence="6 18" id="KW-0031">Aminopeptidase</keyword>
<evidence type="ECO:0000256" key="13">
    <source>
        <dbReference type="NCBIfam" id="TIGR02414"/>
    </source>
</evidence>
<evidence type="ECO:0000256" key="4">
    <source>
        <dbReference type="ARBA" id="ARBA00012564"/>
    </source>
</evidence>
<keyword evidence="7" id="KW-0645">Protease</keyword>
<dbReference type="GO" id="GO:0006508">
    <property type="term" value="P:proteolysis"/>
    <property type="evidence" value="ECO:0007669"/>
    <property type="project" value="UniProtKB-UniRule"/>
</dbReference>
<dbReference type="InterPro" id="IPR045357">
    <property type="entry name" value="Aminopeptidase_N-like_N"/>
</dbReference>
<dbReference type="InterPro" id="IPR012779">
    <property type="entry name" value="Peptidase_M1_pepN"/>
</dbReference>
<feature type="domain" description="Peptidase M1 alanyl aminopeptidase Ig-like fold" evidence="15">
    <location>
        <begin position="455"/>
        <end position="558"/>
    </location>
</feature>
<evidence type="ECO:0000313" key="18">
    <source>
        <dbReference type="EMBL" id="MBQ0957510.1"/>
    </source>
</evidence>
<dbReference type="Gene3D" id="1.10.390.10">
    <property type="entry name" value="Neutral Protease Domain 2"/>
    <property type="match status" value="1"/>
</dbReference>
<dbReference type="SUPFAM" id="SSF63737">
    <property type="entry name" value="Leukotriene A4 hydrolase N-terminal domain"/>
    <property type="match status" value="1"/>
</dbReference>
<dbReference type="InterPro" id="IPR024601">
    <property type="entry name" value="Peptidase_M1_pepN_C"/>
</dbReference>
<keyword evidence="10" id="KW-0862">Zinc</keyword>
<evidence type="ECO:0000256" key="2">
    <source>
        <dbReference type="ARBA" id="ARBA00001947"/>
    </source>
</evidence>
<comment type="function">
    <text evidence="12">Aminopeptidase N is involved in the degradation of intracellular peptides generated by protein breakdown during normal growth as well as in response to nutrient starvation.</text>
</comment>
<comment type="similarity">
    <text evidence="3">Belongs to the peptidase M1 family.</text>
</comment>
<dbReference type="EMBL" id="JAGQDE010000001">
    <property type="protein sequence ID" value="MBQ0957510.1"/>
    <property type="molecule type" value="Genomic_DNA"/>
</dbReference>
<evidence type="ECO:0000259" key="16">
    <source>
        <dbReference type="Pfam" id="PF17432"/>
    </source>
</evidence>
<evidence type="ECO:0000256" key="1">
    <source>
        <dbReference type="ARBA" id="ARBA00000098"/>
    </source>
</evidence>
<evidence type="ECO:0000313" key="19">
    <source>
        <dbReference type="Proteomes" id="UP000678374"/>
    </source>
</evidence>
<evidence type="ECO:0000256" key="8">
    <source>
        <dbReference type="ARBA" id="ARBA00022723"/>
    </source>
</evidence>
<evidence type="ECO:0000256" key="5">
    <source>
        <dbReference type="ARBA" id="ARBA00015611"/>
    </source>
</evidence>
<dbReference type="PRINTS" id="PR00756">
    <property type="entry name" value="ALADIPTASE"/>
</dbReference>
<dbReference type="InterPro" id="IPR037144">
    <property type="entry name" value="Peptidase_M1_pepN_C_sf"/>
</dbReference>
<evidence type="ECO:0000256" key="9">
    <source>
        <dbReference type="ARBA" id="ARBA00022801"/>
    </source>
</evidence>
<comment type="caution">
    <text evidence="18">The sequence shown here is derived from an EMBL/GenBank/DDBJ whole genome shotgun (WGS) entry which is preliminary data.</text>
</comment>
<dbReference type="SUPFAM" id="SSF55486">
    <property type="entry name" value="Metalloproteases ('zincins'), catalytic domain"/>
    <property type="match status" value="1"/>
</dbReference>
<gene>
    <name evidence="18" type="primary">pepN</name>
    <name evidence="18" type="ORF">KAK06_00940</name>
</gene>
<name>A0A941BNZ3_9BURK</name>
<feature type="domain" description="Peptidase M1 membrane alanine aminopeptidase" evidence="14">
    <location>
        <begin position="228"/>
        <end position="435"/>
    </location>
</feature>
<evidence type="ECO:0000259" key="14">
    <source>
        <dbReference type="Pfam" id="PF01433"/>
    </source>
</evidence>
<proteinExistence type="inferred from homology"/>
<keyword evidence="8" id="KW-0479">Metal-binding</keyword>
<dbReference type="Proteomes" id="UP000678374">
    <property type="component" value="Unassembled WGS sequence"/>
</dbReference>
<dbReference type="Gene3D" id="1.25.50.10">
    <property type="entry name" value="Peptidase M1, alanyl aminopeptidase, C-terminal domain"/>
    <property type="match status" value="1"/>
</dbReference>
<dbReference type="GO" id="GO:0016285">
    <property type="term" value="F:alanyl aminopeptidase activity"/>
    <property type="evidence" value="ECO:0007669"/>
    <property type="project" value="UniProtKB-EC"/>
</dbReference>
<evidence type="ECO:0000256" key="12">
    <source>
        <dbReference type="ARBA" id="ARBA00059739"/>
    </source>
</evidence>
<keyword evidence="9 18" id="KW-0378">Hydrolase</keyword>
<dbReference type="Gene3D" id="3.30.2010.30">
    <property type="match status" value="1"/>
</dbReference>
<feature type="domain" description="Aminopeptidase N-like N-terminal" evidence="17">
    <location>
        <begin position="25"/>
        <end position="188"/>
    </location>
</feature>
<dbReference type="Gene3D" id="2.60.40.1840">
    <property type="match status" value="1"/>
</dbReference>
<evidence type="ECO:0000256" key="11">
    <source>
        <dbReference type="ARBA" id="ARBA00023049"/>
    </source>
</evidence>
<sequence>MREGSAPLIRREDYTAPAYTIRQAELTFDLDAAKTIVASKLSVQRDTAQDKQPLRLHGEDLNLLRVLVDGQSVAFRHEDGLLVLEAPEADSFTLEIRNTIAPEKNTQLSGLYASGSGLFTQCEAEGFRRITYFLDRPDVMATFTVTLRADKAKYPVLLSNGNLVGQGELDGGRHFAVWNDPFPKPSYLFALVAADLVRREQRVTSRSGQEHLLQIYVKRGDLEKTEHAMNSLIASIIWDEHRFGLPLDLERFMIVAVDDFNMGAMENKGLNIFNTKFVLASPATATDDDFDGIESVVGHEYFHNWTGNRITCRDWFQLSLKEGLTVFRDQEFSMDMSGSASARAVRRIADVSSLRERQFTEDAGAMAHPVRPDAYQAIDNFYTPTIYEKGAEVVRMMHTLVGRAGFAAGMKLYFQRHDGQAVTCDDFAQAIADANPDSTLAQQLPLFKRWYSQAGTPRLQARGQWDADNATYTLTLSQHTPATPGQSAKQPQLLPVRMGLVGRDGQPVALQLQGEAGAAGTERVLVLTEAEQRFVFTGVTQDVVPSLLRGFSAPVLLDDGLGDAELLVLLAHDADAFNRWEASQRLAVHRLRAAVQGSGAVQLDEAYLGALRALLLDPVLDPSFKARALQLPVETYLAELITPVDPQRIHAACESWLDQVAACLQADWAATFDAMQVREGYRPDATQSGQRALANLALAMLVRHAVATGDAVWPGRAFQRVKDATNMTDRLGALEALVNAHAPLAQPALERFLALAGTEALVVDKWFQVQARAAEKDGRVFARVRQLLQHPQFTLSNPNRARSVLSSLVMFNPAAFHRSDAAGYVLWADMVIALDAANPQLASRIARALDRWTALAEPYRSAAREAIARVAASTRLSGDVREIVTRALDAA</sequence>
<keyword evidence="11" id="KW-0482">Metalloprotease</keyword>
<reference evidence="18" key="1">
    <citation type="submission" date="2021-04" db="EMBL/GenBank/DDBJ databases">
        <title>The genome sequence of Ideonella sp. 4Y11.</title>
        <authorList>
            <person name="Liu Y."/>
        </authorList>
    </citation>
    <scope>NUCLEOTIDE SEQUENCE</scope>
    <source>
        <strain evidence="18">4Y11</strain>
    </source>
</reference>
<dbReference type="InterPro" id="IPR027268">
    <property type="entry name" value="Peptidase_M4/M1_CTD_sf"/>
</dbReference>
<comment type="catalytic activity">
    <reaction evidence="1">
        <text>Release of an N-terminal amino acid, Xaa-|-Yaa- from a peptide, amide or arylamide. Xaa is preferably Ala, but may be most amino acids including Pro (slow action). When a terminal hydrophobic residue is followed by a prolyl residue, the two may be released as an intact Xaa-Pro dipeptide.</text>
        <dbReference type="EC" id="3.4.11.2"/>
    </reaction>
</comment>
<dbReference type="Pfam" id="PF11940">
    <property type="entry name" value="DUF3458"/>
    <property type="match status" value="1"/>
</dbReference>
<dbReference type="Gene3D" id="2.60.40.1730">
    <property type="entry name" value="tricorn interacting facor f3 domain"/>
    <property type="match status" value="1"/>
</dbReference>
<dbReference type="Pfam" id="PF17432">
    <property type="entry name" value="DUF3458_C"/>
    <property type="match status" value="1"/>
</dbReference>
<evidence type="ECO:0000256" key="6">
    <source>
        <dbReference type="ARBA" id="ARBA00022438"/>
    </source>
</evidence>
<accession>A0A941BNZ3</accession>
<evidence type="ECO:0000259" key="17">
    <source>
        <dbReference type="Pfam" id="PF17900"/>
    </source>
</evidence>
<dbReference type="AlphaFoldDB" id="A0A941BNZ3"/>
<dbReference type="GO" id="GO:0008237">
    <property type="term" value="F:metallopeptidase activity"/>
    <property type="evidence" value="ECO:0007669"/>
    <property type="project" value="UniProtKB-UniRule"/>
</dbReference>